<feature type="region of interest" description="Disordered" evidence="1">
    <location>
        <begin position="1"/>
        <end position="31"/>
    </location>
</feature>
<gene>
    <name evidence="3" type="ORF">HDF16_003347</name>
</gene>
<keyword evidence="2" id="KW-0812">Transmembrane</keyword>
<dbReference type="RefSeq" id="WP_184218525.1">
    <property type="nucleotide sequence ID" value="NZ_JACHIP010000004.1"/>
</dbReference>
<proteinExistence type="predicted"/>
<reference evidence="3 4" key="1">
    <citation type="submission" date="2020-08" db="EMBL/GenBank/DDBJ databases">
        <title>Genomic Encyclopedia of Type Strains, Phase IV (KMG-V): Genome sequencing to study the core and pangenomes of soil and plant-associated prokaryotes.</title>
        <authorList>
            <person name="Whitman W."/>
        </authorList>
    </citation>
    <scope>NUCLEOTIDE SEQUENCE [LARGE SCALE GENOMIC DNA]</scope>
    <source>
        <strain evidence="3 4">M8UP14</strain>
    </source>
</reference>
<sequence>MPTLETPPNPAPPSSSQQEENRSGEKVKAGRFGELDHSDLVHLLESLDDERSKARFRESIYISLFFWLTVVVFLIFAPRLFPRSPEFVVPMGDSKDQKLTSLTVPPDVQKAINKVPKLKPMPKPSTSGGPSAPAPQAATPPAPQPAAQQPQGQPRPSPQAAAPPPVVQQSPLQQPQPAQTAALPSAPAPSANPTKPNFGNPNTSARDMVQQATRAPRGNGGLTMGSGTNGPAEHRGLGTGVDILSDTEGVDFNPYLQKIMREIYETWLPLIPEEARPPLNKQGETQIRFIILPDGRIGGMALEGSTHDDAINKSCWGSITGVGQFPALPSQFHGPKLELRVHYLVNKEPR</sequence>
<feature type="region of interest" description="Disordered" evidence="1">
    <location>
        <begin position="97"/>
        <end position="235"/>
    </location>
</feature>
<evidence type="ECO:0000313" key="4">
    <source>
        <dbReference type="Proteomes" id="UP000540989"/>
    </source>
</evidence>
<feature type="transmembrane region" description="Helical" evidence="2">
    <location>
        <begin position="60"/>
        <end position="81"/>
    </location>
</feature>
<dbReference type="EMBL" id="JACHIP010000004">
    <property type="protein sequence ID" value="MBB5058633.1"/>
    <property type="molecule type" value="Genomic_DNA"/>
</dbReference>
<keyword evidence="2" id="KW-1133">Transmembrane helix</keyword>
<organism evidence="3 4">
    <name type="scientific">Granulicella aggregans</name>
    <dbReference type="NCBI Taxonomy" id="474949"/>
    <lineage>
        <taxon>Bacteria</taxon>
        <taxon>Pseudomonadati</taxon>
        <taxon>Acidobacteriota</taxon>
        <taxon>Terriglobia</taxon>
        <taxon>Terriglobales</taxon>
        <taxon>Acidobacteriaceae</taxon>
        <taxon>Granulicella</taxon>
    </lineage>
</organism>
<comment type="caution">
    <text evidence="3">The sequence shown here is derived from an EMBL/GenBank/DDBJ whole genome shotgun (WGS) entry which is preliminary data.</text>
</comment>
<evidence type="ECO:0000256" key="2">
    <source>
        <dbReference type="SAM" id="Phobius"/>
    </source>
</evidence>
<feature type="compositionally biased region" description="Low complexity" evidence="1">
    <location>
        <begin position="167"/>
        <end position="191"/>
    </location>
</feature>
<dbReference type="Proteomes" id="UP000540989">
    <property type="component" value="Unassembled WGS sequence"/>
</dbReference>
<dbReference type="AlphaFoldDB" id="A0A7W7ZFA2"/>
<keyword evidence="4" id="KW-1185">Reference proteome</keyword>
<name>A0A7W7ZFA2_9BACT</name>
<dbReference type="Gene3D" id="3.30.1150.10">
    <property type="match status" value="1"/>
</dbReference>
<feature type="compositionally biased region" description="Pro residues" evidence="1">
    <location>
        <begin position="153"/>
        <end position="166"/>
    </location>
</feature>
<keyword evidence="2" id="KW-0472">Membrane</keyword>
<feature type="compositionally biased region" description="Pro residues" evidence="1">
    <location>
        <begin position="1"/>
        <end position="13"/>
    </location>
</feature>
<dbReference type="Pfam" id="PF13103">
    <property type="entry name" value="TonB_2"/>
    <property type="match status" value="1"/>
</dbReference>
<dbReference type="SUPFAM" id="SSF74653">
    <property type="entry name" value="TolA/TonB C-terminal domain"/>
    <property type="match status" value="1"/>
</dbReference>
<protein>
    <submittedName>
        <fullName evidence="3">Outer membrane biosynthesis protein TonB</fullName>
    </submittedName>
</protein>
<feature type="compositionally biased region" description="Basic and acidic residues" evidence="1">
    <location>
        <begin position="19"/>
        <end position="31"/>
    </location>
</feature>
<evidence type="ECO:0000313" key="3">
    <source>
        <dbReference type="EMBL" id="MBB5058633.1"/>
    </source>
</evidence>
<evidence type="ECO:0000256" key="1">
    <source>
        <dbReference type="SAM" id="MobiDB-lite"/>
    </source>
</evidence>
<feature type="compositionally biased region" description="Low complexity" evidence="1">
    <location>
        <begin position="124"/>
        <end position="137"/>
    </location>
</feature>
<feature type="compositionally biased region" description="Polar residues" evidence="1">
    <location>
        <begin position="192"/>
        <end position="213"/>
    </location>
</feature>
<feature type="compositionally biased region" description="Gly residues" evidence="1">
    <location>
        <begin position="218"/>
        <end position="228"/>
    </location>
</feature>
<accession>A0A7W7ZFA2</accession>